<dbReference type="PROSITE" id="PS00211">
    <property type="entry name" value="ABC_TRANSPORTER_1"/>
    <property type="match status" value="1"/>
</dbReference>
<feature type="region of interest" description="Disordered" evidence="8">
    <location>
        <begin position="617"/>
        <end position="661"/>
    </location>
</feature>
<dbReference type="Proteomes" id="UP000286997">
    <property type="component" value="Unassembled WGS sequence"/>
</dbReference>
<dbReference type="SMART" id="SM00382">
    <property type="entry name" value="AAA"/>
    <property type="match status" value="1"/>
</dbReference>
<dbReference type="GO" id="GO:0016887">
    <property type="term" value="F:ATP hydrolysis activity"/>
    <property type="evidence" value="ECO:0007669"/>
    <property type="project" value="InterPro"/>
</dbReference>
<dbReference type="PROSITE" id="PS50893">
    <property type="entry name" value="ABC_TRANSPORTER_2"/>
    <property type="match status" value="1"/>
</dbReference>
<dbReference type="AlphaFoldDB" id="A0A3S3U248"/>
<dbReference type="InterPro" id="IPR011527">
    <property type="entry name" value="ABC1_TM_dom"/>
</dbReference>
<dbReference type="Pfam" id="PF00005">
    <property type="entry name" value="ABC_tran"/>
    <property type="match status" value="1"/>
</dbReference>
<dbReference type="FunFam" id="3.40.50.300:FF:003468">
    <property type="entry name" value="ABC transporter"/>
    <property type="match status" value="1"/>
</dbReference>
<feature type="domain" description="ABC transporter" evidence="10">
    <location>
        <begin position="380"/>
        <end position="614"/>
    </location>
</feature>
<feature type="domain" description="ABC transmembrane type-1" evidence="11">
    <location>
        <begin position="51"/>
        <end position="346"/>
    </location>
</feature>
<sequence>MRGSTLPDFAVTDPNTTAGAPAGRPGLIETYRRLWPYLWPGTRPDLQRRVFVAFGLLLCAKVVTLAMPFTFKWATDALVAVTGGKDGSGPPPTGLWAAPLAMIALYAVSRIAMSLLTQVRDGLFAKVAMHAVRRLALQTFAHMHRLSLRFHLERKTGGLTRVLERGRAGIEELSRLMVLTLVPTIVEFVLVLGVLAWEFDWLYSAVVLAMVAAYLGFTYKATEWRIAIRKRMNESDTDANTKAVDSLLNYETVKYFGAEARETERYDRSVAKYEKASTQTYVSLAVLNAGQAVIFTIGMAVVMGLAARDIMAGRGTIGGFVLVNTMLVQLSMPLNFMGMIYREIKQALIDIDDMFRILHQNPEIADRPGARPLAVTAGVVRFEDVRFAYDAARPILRGVSFEVPAGRTVAIVGPSGAGKSTLSRLLFRFYEPASGRILIDGQDIAAVTQDSLRAALGMVPQDTVLFNDTIGYNIRYGRWEAGEDEVREAARLAQIDRFIASLPEGYDTPVGERGLKLSGGEKQRVAIARTILKGPPILVLDEATSALDSFTEREIQDALDRVSRGRTTLVIAHRLSTVVGADEIIVVDRGVIVERGSHPDLLARGGVYAALWNRQREADEARERLKRAEDEDDESLRRPIERGDLPPPSGAFKEPEPASVS</sequence>
<dbReference type="PANTHER" id="PTHR24221">
    <property type="entry name" value="ATP-BINDING CASSETTE SUB-FAMILY B"/>
    <property type="match status" value="1"/>
</dbReference>
<organism evidence="12 13">
    <name type="scientific">Methylobacterium oryzihabitans</name>
    <dbReference type="NCBI Taxonomy" id="2499852"/>
    <lineage>
        <taxon>Bacteria</taxon>
        <taxon>Pseudomonadati</taxon>
        <taxon>Pseudomonadota</taxon>
        <taxon>Alphaproteobacteria</taxon>
        <taxon>Hyphomicrobiales</taxon>
        <taxon>Methylobacteriaceae</taxon>
        <taxon>Methylobacterium</taxon>
    </lineage>
</organism>
<comment type="subcellular location">
    <subcellularLocation>
        <location evidence="1">Cell membrane</location>
        <topology evidence="1">Multi-pass membrane protein</topology>
    </subcellularLocation>
</comment>
<dbReference type="PROSITE" id="PS50929">
    <property type="entry name" value="ABC_TM1F"/>
    <property type="match status" value="1"/>
</dbReference>
<dbReference type="SUPFAM" id="SSF52540">
    <property type="entry name" value="P-loop containing nucleoside triphosphate hydrolases"/>
    <property type="match status" value="1"/>
</dbReference>
<reference evidence="12 13" key="1">
    <citation type="submission" date="2019-01" db="EMBL/GenBank/DDBJ databases">
        <authorList>
            <person name="Chen W.-M."/>
        </authorList>
    </citation>
    <scope>NUCLEOTIDE SEQUENCE [LARGE SCALE GENOMIC DNA]</scope>
    <source>
        <strain evidence="12 13">TER-1</strain>
    </source>
</reference>
<dbReference type="GO" id="GO:0005886">
    <property type="term" value="C:plasma membrane"/>
    <property type="evidence" value="ECO:0007669"/>
    <property type="project" value="UniProtKB-SubCell"/>
</dbReference>
<evidence type="ECO:0000256" key="6">
    <source>
        <dbReference type="ARBA" id="ARBA00022989"/>
    </source>
</evidence>
<evidence type="ECO:0000256" key="7">
    <source>
        <dbReference type="ARBA" id="ARBA00023136"/>
    </source>
</evidence>
<dbReference type="SUPFAM" id="SSF90123">
    <property type="entry name" value="ABC transporter transmembrane region"/>
    <property type="match status" value="1"/>
</dbReference>
<dbReference type="Gene3D" id="1.20.1560.10">
    <property type="entry name" value="ABC transporter type 1, transmembrane domain"/>
    <property type="match status" value="1"/>
</dbReference>
<dbReference type="InterPro" id="IPR017871">
    <property type="entry name" value="ABC_transporter-like_CS"/>
</dbReference>
<feature type="transmembrane region" description="Helical" evidence="9">
    <location>
        <begin position="50"/>
        <end position="74"/>
    </location>
</feature>
<evidence type="ECO:0000256" key="9">
    <source>
        <dbReference type="SAM" id="Phobius"/>
    </source>
</evidence>
<evidence type="ECO:0000256" key="1">
    <source>
        <dbReference type="ARBA" id="ARBA00004651"/>
    </source>
</evidence>
<keyword evidence="4" id="KW-0547">Nucleotide-binding</keyword>
<feature type="compositionally biased region" description="Basic and acidic residues" evidence="8">
    <location>
        <begin position="617"/>
        <end position="644"/>
    </location>
</feature>
<name>A0A3S3U248_9HYPH</name>
<evidence type="ECO:0000259" key="11">
    <source>
        <dbReference type="PROSITE" id="PS50929"/>
    </source>
</evidence>
<feature type="transmembrane region" description="Helical" evidence="9">
    <location>
        <begin position="317"/>
        <end position="336"/>
    </location>
</feature>
<comment type="caution">
    <text evidence="12">The sequence shown here is derived from an EMBL/GenBank/DDBJ whole genome shotgun (WGS) entry which is preliminary data.</text>
</comment>
<evidence type="ECO:0000256" key="4">
    <source>
        <dbReference type="ARBA" id="ARBA00022741"/>
    </source>
</evidence>
<dbReference type="CDD" id="cd18582">
    <property type="entry name" value="ABC_6TM_ATM1_ABCB7"/>
    <property type="match status" value="1"/>
</dbReference>
<dbReference type="GO" id="GO:0005524">
    <property type="term" value="F:ATP binding"/>
    <property type="evidence" value="ECO:0007669"/>
    <property type="project" value="UniProtKB-KW"/>
</dbReference>
<dbReference type="CDD" id="cd03253">
    <property type="entry name" value="ABCC_ATM1_transporter"/>
    <property type="match status" value="1"/>
</dbReference>
<evidence type="ECO:0000259" key="10">
    <source>
        <dbReference type="PROSITE" id="PS50893"/>
    </source>
</evidence>
<keyword evidence="6 9" id="KW-1133">Transmembrane helix</keyword>
<evidence type="ECO:0000313" key="13">
    <source>
        <dbReference type="Proteomes" id="UP000286997"/>
    </source>
</evidence>
<feature type="transmembrane region" description="Helical" evidence="9">
    <location>
        <begin position="176"/>
        <end position="195"/>
    </location>
</feature>
<evidence type="ECO:0000256" key="2">
    <source>
        <dbReference type="ARBA" id="ARBA00005417"/>
    </source>
</evidence>
<dbReference type="PANTHER" id="PTHR24221:SF654">
    <property type="entry name" value="ATP-BINDING CASSETTE SUB-FAMILY B MEMBER 6"/>
    <property type="match status" value="1"/>
</dbReference>
<comment type="similarity">
    <text evidence="2">Belongs to the ABC transporter superfamily.</text>
</comment>
<keyword evidence="3 9" id="KW-0812">Transmembrane</keyword>
<dbReference type="Gene3D" id="3.40.50.300">
    <property type="entry name" value="P-loop containing nucleotide triphosphate hydrolases"/>
    <property type="match status" value="1"/>
</dbReference>
<gene>
    <name evidence="12" type="ORF">EOE48_25985</name>
</gene>
<dbReference type="EMBL" id="SACP01000041">
    <property type="protein sequence ID" value="RVU13811.1"/>
    <property type="molecule type" value="Genomic_DNA"/>
</dbReference>
<feature type="region of interest" description="Disordered" evidence="8">
    <location>
        <begin position="1"/>
        <end position="23"/>
    </location>
</feature>
<keyword evidence="7 9" id="KW-0472">Membrane</keyword>
<keyword evidence="13" id="KW-1185">Reference proteome</keyword>
<proteinExistence type="inferred from homology"/>
<feature type="transmembrane region" description="Helical" evidence="9">
    <location>
        <begin position="281"/>
        <end position="305"/>
    </location>
</feature>
<dbReference type="InterPro" id="IPR003439">
    <property type="entry name" value="ABC_transporter-like_ATP-bd"/>
</dbReference>
<evidence type="ECO:0000256" key="8">
    <source>
        <dbReference type="SAM" id="MobiDB-lite"/>
    </source>
</evidence>
<protein>
    <submittedName>
        <fullName evidence="12">ABC transporter ATP-binding protein/permease</fullName>
    </submittedName>
</protein>
<dbReference type="OrthoDB" id="9804259at2"/>
<evidence type="ECO:0000256" key="3">
    <source>
        <dbReference type="ARBA" id="ARBA00022692"/>
    </source>
</evidence>
<dbReference type="InterPro" id="IPR036640">
    <property type="entry name" value="ABC1_TM_sf"/>
</dbReference>
<dbReference type="InterPro" id="IPR039421">
    <property type="entry name" value="Type_1_exporter"/>
</dbReference>
<feature type="transmembrane region" description="Helical" evidence="9">
    <location>
        <begin position="94"/>
        <end position="116"/>
    </location>
</feature>
<evidence type="ECO:0000256" key="5">
    <source>
        <dbReference type="ARBA" id="ARBA00022840"/>
    </source>
</evidence>
<dbReference type="GO" id="GO:0140359">
    <property type="term" value="F:ABC-type transporter activity"/>
    <property type="evidence" value="ECO:0007669"/>
    <property type="project" value="InterPro"/>
</dbReference>
<feature type="transmembrane region" description="Helical" evidence="9">
    <location>
        <begin position="201"/>
        <end position="222"/>
    </location>
</feature>
<evidence type="ECO:0000313" key="12">
    <source>
        <dbReference type="EMBL" id="RVU13811.1"/>
    </source>
</evidence>
<accession>A0A3S3U248</accession>
<dbReference type="InterPro" id="IPR003593">
    <property type="entry name" value="AAA+_ATPase"/>
</dbReference>
<dbReference type="InterPro" id="IPR027417">
    <property type="entry name" value="P-loop_NTPase"/>
</dbReference>
<dbReference type="Pfam" id="PF00664">
    <property type="entry name" value="ABC_membrane"/>
    <property type="match status" value="1"/>
</dbReference>
<dbReference type="RefSeq" id="WP_127733785.1">
    <property type="nucleotide sequence ID" value="NZ_SACP01000041.1"/>
</dbReference>
<keyword evidence="5 12" id="KW-0067">ATP-binding</keyword>